<comment type="caution">
    <text evidence="1">The sequence shown here is derived from an EMBL/GenBank/DDBJ whole genome shotgun (WGS) entry which is preliminary data.</text>
</comment>
<evidence type="ECO:0000313" key="1">
    <source>
        <dbReference type="EMBL" id="KKN98533.1"/>
    </source>
</evidence>
<sequence>MNFVHKIRQFFNKKEKESLSEIEQIKDNIRRIQLLTNSHEEDYIARLRRMIVEQYEDHPTGCGGSFGEILCWEIHSNGLTFNWLAEKWGISVTAIGKLIYDHCKCLEKLPKVDHSRWPYVTTKDE</sequence>
<protein>
    <submittedName>
        <fullName evidence="1">Uncharacterized protein</fullName>
    </submittedName>
</protein>
<gene>
    <name evidence="1" type="ORF">LCGC14_0146440</name>
</gene>
<dbReference type="AlphaFoldDB" id="A0A0F9Y1G8"/>
<accession>A0A0F9Y1G8</accession>
<organism evidence="1">
    <name type="scientific">marine sediment metagenome</name>
    <dbReference type="NCBI Taxonomy" id="412755"/>
    <lineage>
        <taxon>unclassified sequences</taxon>
        <taxon>metagenomes</taxon>
        <taxon>ecological metagenomes</taxon>
    </lineage>
</organism>
<reference evidence="1" key="1">
    <citation type="journal article" date="2015" name="Nature">
        <title>Complex archaea that bridge the gap between prokaryotes and eukaryotes.</title>
        <authorList>
            <person name="Spang A."/>
            <person name="Saw J.H."/>
            <person name="Jorgensen S.L."/>
            <person name="Zaremba-Niedzwiedzka K."/>
            <person name="Martijn J."/>
            <person name="Lind A.E."/>
            <person name="van Eijk R."/>
            <person name="Schleper C."/>
            <person name="Guy L."/>
            <person name="Ettema T.J."/>
        </authorList>
    </citation>
    <scope>NUCLEOTIDE SEQUENCE</scope>
</reference>
<name>A0A0F9Y1G8_9ZZZZ</name>
<dbReference type="EMBL" id="LAZR01000051">
    <property type="protein sequence ID" value="KKN98533.1"/>
    <property type="molecule type" value="Genomic_DNA"/>
</dbReference>
<proteinExistence type="predicted"/>